<proteinExistence type="predicted"/>
<sequence length="400" mass="47122">MVESFDDITLRKQNGKGVVCKIEKSITEGVKIFPSQNFSEDNNLYEECIHGSVEEKKWSFINNRYEKKTTHQLGNEPISSLIKSSCLIIGDSYLSDTRSLNVLKYSCEIPLARIFFCENHSYAEQDYLNLASYKKNLFYESGITIELSYHHDFNLGKSVLKINIESQTGQKLERFDLAVADIITLMSFSLGKVISKQNEVVFCEEGDFSLFRESWFKSVKSSSCSRPPLFFVRSISQGIFDKWLKFRQHQGDLFNLYYLTLKFPMDNSTVFILRSQLVEGLHRQLSENNEFNYVDRLKSIFKDSEYIDFVEEFISRQEINKLCNKLKNARNYYTHYNKDDEFKRLNREDIIFDSMKLDLFIDLYIMKNIGLRKDYFENIKCSVIKDRLFRKQIIKQTLNS</sequence>
<reference evidence="2 3" key="1">
    <citation type="submission" date="2024-11" db="EMBL/GenBank/DDBJ databases">
        <title>The Natural Products Discovery Center: Release of the First 8490 Sequenced Strains for Exploring Actinobacteria Biosynthetic Diversity.</title>
        <authorList>
            <person name="Kalkreuter E."/>
            <person name="Kautsar S.A."/>
            <person name="Yang D."/>
            <person name="Bader C.D."/>
            <person name="Teijaro C.N."/>
            <person name="Fluegel L."/>
            <person name="Davis C.M."/>
            <person name="Simpson J.R."/>
            <person name="Lauterbach L."/>
            <person name="Steele A.D."/>
            <person name="Gui C."/>
            <person name="Meng S."/>
            <person name="Li G."/>
            <person name="Viehrig K."/>
            <person name="Ye F."/>
            <person name="Su P."/>
            <person name="Kiefer A.F."/>
            <person name="Nichols A."/>
            <person name="Cepeda A.J."/>
            <person name="Yan W."/>
            <person name="Fan B."/>
            <person name="Jiang Y."/>
            <person name="Adhikari A."/>
            <person name="Zheng C.-J."/>
            <person name="Schuster L."/>
            <person name="Cowan T.M."/>
            <person name="Smanski M.J."/>
            <person name="Chevrette M.G."/>
            <person name="De Carvalho L.P.S."/>
            <person name="Shen B."/>
        </authorList>
    </citation>
    <scope>NUCLEOTIDE SEQUENCE [LARGE SCALE GENOMIC DNA]</scope>
    <source>
        <strain evidence="2 3">NPDC078403</strain>
    </source>
</reference>
<dbReference type="InterPro" id="IPR041229">
    <property type="entry name" value="HEPN_Apea"/>
</dbReference>
<keyword evidence="3" id="KW-1185">Reference proteome</keyword>
<dbReference type="EMBL" id="JBJDOT010000007">
    <property type="protein sequence ID" value="MFK3863600.1"/>
    <property type="molecule type" value="Genomic_DNA"/>
</dbReference>
<comment type="caution">
    <text evidence="2">The sequence shown here is derived from an EMBL/GenBank/DDBJ whole genome shotgun (WGS) entry which is preliminary data.</text>
</comment>
<gene>
    <name evidence="2" type="ORF">ACI2JU_06880</name>
</gene>
<accession>A0ABW8KYF9</accession>
<evidence type="ECO:0000259" key="1">
    <source>
        <dbReference type="Pfam" id="PF18739"/>
    </source>
</evidence>
<feature type="domain" description="Apea-like HEPN" evidence="1">
    <location>
        <begin position="282"/>
        <end position="374"/>
    </location>
</feature>
<protein>
    <submittedName>
        <fullName evidence="2">HEPN domain-containing protein</fullName>
    </submittedName>
</protein>
<name>A0ABW8KYF9_9GAMM</name>
<evidence type="ECO:0000313" key="2">
    <source>
        <dbReference type="EMBL" id="MFK3863600.1"/>
    </source>
</evidence>
<organism evidence="2 3">
    <name type="scientific">Pseudoalteromonas rhizosphaerae</name>
    <dbReference type="NCBI Taxonomy" id="2518973"/>
    <lineage>
        <taxon>Bacteria</taxon>
        <taxon>Pseudomonadati</taxon>
        <taxon>Pseudomonadota</taxon>
        <taxon>Gammaproteobacteria</taxon>
        <taxon>Alteromonadales</taxon>
        <taxon>Pseudoalteromonadaceae</taxon>
        <taxon>Pseudoalteromonas</taxon>
    </lineage>
</organism>
<dbReference type="Pfam" id="PF18739">
    <property type="entry name" value="HEPN_Apea"/>
    <property type="match status" value="1"/>
</dbReference>
<evidence type="ECO:0000313" key="3">
    <source>
        <dbReference type="Proteomes" id="UP001620262"/>
    </source>
</evidence>
<dbReference type="RefSeq" id="WP_404675051.1">
    <property type="nucleotide sequence ID" value="NZ_JBJDOT010000007.1"/>
</dbReference>
<dbReference type="Proteomes" id="UP001620262">
    <property type="component" value="Unassembled WGS sequence"/>
</dbReference>